<dbReference type="Gene3D" id="3.30.450.20">
    <property type="entry name" value="PAS domain"/>
    <property type="match status" value="2"/>
</dbReference>
<reference evidence="1 2" key="1">
    <citation type="journal article" date="2020" name="ISME J.">
        <title>Comparative genomics reveals insights into cyanobacterial evolution and habitat adaptation.</title>
        <authorList>
            <person name="Chen M.Y."/>
            <person name="Teng W.K."/>
            <person name="Zhao L."/>
            <person name="Hu C.X."/>
            <person name="Zhou Y.K."/>
            <person name="Han B.P."/>
            <person name="Song L.R."/>
            <person name="Shu W.S."/>
        </authorList>
    </citation>
    <scope>NUCLEOTIDE SEQUENCE [LARGE SCALE GENOMIC DNA]</scope>
    <source>
        <strain evidence="1 2">FACHB-1370</strain>
    </source>
</reference>
<evidence type="ECO:0008006" key="3">
    <source>
        <dbReference type="Google" id="ProtNLM"/>
    </source>
</evidence>
<evidence type="ECO:0000313" key="1">
    <source>
        <dbReference type="EMBL" id="MBD2547610.1"/>
    </source>
</evidence>
<name>A0ABR8EM61_9CYAN</name>
<comment type="caution">
    <text evidence="1">The sequence shown here is derived from an EMBL/GenBank/DDBJ whole genome shotgun (WGS) entry which is preliminary data.</text>
</comment>
<evidence type="ECO:0000313" key="2">
    <source>
        <dbReference type="Proteomes" id="UP000641954"/>
    </source>
</evidence>
<accession>A0ABR8EM61</accession>
<dbReference type="SUPFAM" id="SSF55785">
    <property type="entry name" value="PYP-like sensor domain (PAS domain)"/>
    <property type="match status" value="1"/>
</dbReference>
<gene>
    <name evidence="1" type="ORF">H6G72_28075</name>
</gene>
<dbReference type="Proteomes" id="UP000641954">
    <property type="component" value="Unassembled WGS sequence"/>
</dbReference>
<sequence>MFVEVIVNYLAFQRDKYYCAFVRDISDRKQAAQALQETNEQLHAVLDAVPGLVSWVNADLRYLGVNQHLANAFNFPSHSFIGQEIGFMENSTKFYDLVQKFFATSHI</sequence>
<protein>
    <recommendedName>
        <fullName evidence="3">PAS domain-containing protein</fullName>
    </recommendedName>
</protein>
<organism evidence="1 2">
    <name type="scientific">Planktothricoides raciborskii FACHB-1370</name>
    <dbReference type="NCBI Taxonomy" id="2949576"/>
    <lineage>
        <taxon>Bacteria</taxon>
        <taxon>Bacillati</taxon>
        <taxon>Cyanobacteriota</taxon>
        <taxon>Cyanophyceae</taxon>
        <taxon>Oscillatoriophycideae</taxon>
        <taxon>Oscillatoriales</taxon>
        <taxon>Oscillatoriaceae</taxon>
        <taxon>Planktothricoides</taxon>
    </lineage>
</organism>
<dbReference type="InterPro" id="IPR035965">
    <property type="entry name" value="PAS-like_dom_sf"/>
</dbReference>
<proteinExistence type="predicted"/>
<keyword evidence="2" id="KW-1185">Reference proteome</keyword>
<dbReference type="EMBL" id="JACJSK010000080">
    <property type="protein sequence ID" value="MBD2547610.1"/>
    <property type="molecule type" value="Genomic_DNA"/>
</dbReference>